<protein>
    <submittedName>
        <fullName evidence="1">Uncharacterized protein</fullName>
    </submittedName>
</protein>
<organism evidence="1 2">
    <name type="scientific">Trifolium pratense</name>
    <name type="common">Red clover</name>
    <dbReference type="NCBI Taxonomy" id="57577"/>
    <lineage>
        <taxon>Eukaryota</taxon>
        <taxon>Viridiplantae</taxon>
        <taxon>Streptophyta</taxon>
        <taxon>Embryophyta</taxon>
        <taxon>Tracheophyta</taxon>
        <taxon>Spermatophyta</taxon>
        <taxon>Magnoliopsida</taxon>
        <taxon>eudicotyledons</taxon>
        <taxon>Gunneridae</taxon>
        <taxon>Pentapetalae</taxon>
        <taxon>rosids</taxon>
        <taxon>fabids</taxon>
        <taxon>Fabales</taxon>
        <taxon>Fabaceae</taxon>
        <taxon>Papilionoideae</taxon>
        <taxon>50 kb inversion clade</taxon>
        <taxon>NPAAA clade</taxon>
        <taxon>Hologalegina</taxon>
        <taxon>IRL clade</taxon>
        <taxon>Trifolieae</taxon>
        <taxon>Trifolium</taxon>
    </lineage>
</organism>
<accession>A0A2K3KX42</accession>
<evidence type="ECO:0000313" key="1">
    <source>
        <dbReference type="EMBL" id="PNX70855.1"/>
    </source>
</evidence>
<reference evidence="1 2" key="2">
    <citation type="journal article" date="2017" name="Front. Plant Sci.">
        <title>Gene Classification and Mining of Molecular Markers Useful in Red Clover (Trifolium pratense) Breeding.</title>
        <authorList>
            <person name="Istvanek J."/>
            <person name="Dluhosova J."/>
            <person name="Dluhos P."/>
            <person name="Patkova L."/>
            <person name="Nedelnik J."/>
            <person name="Repkova J."/>
        </authorList>
    </citation>
    <scope>NUCLEOTIDE SEQUENCE [LARGE SCALE GENOMIC DNA]</scope>
    <source>
        <strain evidence="2">cv. Tatra</strain>
        <tissue evidence="1">Young leaves</tissue>
    </source>
</reference>
<dbReference type="AlphaFoldDB" id="A0A2K3KX42"/>
<comment type="caution">
    <text evidence="1">The sequence shown here is derived from an EMBL/GenBank/DDBJ whole genome shotgun (WGS) entry which is preliminary data.</text>
</comment>
<gene>
    <name evidence="1" type="ORF">L195_g057811</name>
</gene>
<name>A0A2K3KX42_TRIPR</name>
<reference evidence="1 2" key="1">
    <citation type="journal article" date="2014" name="Am. J. Bot.">
        <title>Genome assembly and annotation for red clover (Trifolium pratense; Fabaceae).</title>
        <authorList>
            <person name="Istvanek J."/>
            <person name="Jaros M."/>
            <person name="Krenek A."/>
            <person name="Repkova J."/>
        </authorList>
    </citation>
    <scope>NUCLEOTIDE SEQUENCE [LARGE SCALE GENOMIC DNA]</scope>
    <source>
        <strain evidence="2">cv. Tatra</strain>
        <tissue evidence="1">Young leaves</tissue>
    </source>
</reference>
<dbReference type="Proteomes" id="UP000236291">
    <property type="component" value="Unassembled WGS sequence"/>
</dbReference>
<dbReference type="EMBL" id="ASHM01116672">
    <property type="protein sequence ID" value="PNX70855.1"/>
    <property type="molecule type" value="Genomic_DNA"/>
</dbReference>
<feature type="non-terminal residue" evidence="1">
    <location>
        <position position="1"/>
    </location>
</feature>
<sequence>LQHQLLKVFVLTTRPPWSTSVLNRNTLPIIHDTELIRLNP</sequence>
<evidence type="ECO:0000313" key="2">
    <source>
        <dbReference type="Proteomes" id="UP000236291"/>
    </source>
</evidence>
<proteinExistence type="predicted"/>